<gene>
    <name evidence="1" type="ORF">B5D82_08795</name>
</gene>
<accession>A0A222G921</accession>
<dbReference type="AlphaFoldDB" id="A0A222G921"/>
<evidence type="ECO:0000313" key="2">
    <source>
        <dbReference type="Proteomes" id="UP000202259"/>
    </source>
</evidence>
<organism evidence="1 2">
    <name type="scientific">Cognaticolwellia beringensis</name>
    <dbReference type="NCBI Taxonomy" id="1967665"/>
    <lineage>
        <taxon>Bacteria</taxon>
        <taxon>Pseudomonadati</taxon>
        <taxon>Pseudomonadota</taxon>
        <taxon>Gammaproteobacteria</taxon>
        <taxon>Alteromonadales</taxon>
        <taxon>Colwelliaceae</taxon>
        <taxon>Cognaticolwellia</taxon>
    </lineage>
</organism>
<dbReference type="EMBL" id="CP020465">
    <property type="protein sequence ID" value="ASP47844.1"/>
    <property type="molecule type" value="Genomic_DNA"/>
</dbReference>
<dbReference type="Pfam" id="PF07308">
    <property type="entry name" value="DUF1456"/>
    <property type="match status" value="2"/>
</dbReference>
<reference evidence="1 2" key="1">
    <citation type="submission" date="2017-08" db="EMBL/GenBank/DDBJ databases">
        <title>Complete genome of Colwellia sp. NB097-1, a psychrophile bacterium ioslated from Bering Sea.</title>
        <authorList>
            <person name="Chen X."/>
        </authorList>
    </citation>
    <scope>NUCLEOTIDE SEQUENCE [LARGE SCALE GENOMIC DNA]</scope>
    <source>
        <strain evidence="1 2">NB097-1</strain>
    </source>
</reference>
<evidence type="ECO:0000313" key="1">
    <source>
        <dbReference type="EMBL" id="ASP47844.1"/>
    </source>
</evidence>
<dbReference type="OrthoDB" id="9788465at2"/>
<dbReference type="KEGG" id="cber:B5D82_08795"/>
<dbReference type="InterPro" id="IPR009921">
    <property type="entry name" value="YehS-like"/>
</dbReference>
<dbReference type="Proteomes" id="UP000202259">
    <property type="component" value="Chromosome"/>
</dbReference>
<sequence>MTNNEVLHHIRYIFTLSNEKISAIFQHAECPKTEEEISNFFRKNGEPSFTRIADNHLASFLDGLIIEYRGAKEGAQAQLNQPVNNNIVFNKVKIALALKAEDIIALLDSAELTLSKHELSAFFRKPEHKHFRTCNDDTLLKFFNGLHLQNRQAILEIKE</sequence>
<dbReference type="PANTHER" id="PTHR37805">
    <property type="entry name" value="CYTOPLASMIC PROTEIN-RELATED"/>
    <property type="match status" value="1"/>
</dbReference>
<name>A0A222G921_9GAMM</name>
<keyword evidence="2" id="KW-1185">Reference proteome</keyword>
<dbReference type="PANTHER" id="PTHR37805:SF1">
    <property type="entry name" value="CYTOPLASMIC PROTEIN"/>
    <property type="match status" value="1"/>
</dbReference>
<dbReference type="RefSeq" id="WP_081150870.1">
    <property type="nucleotide sequence ID" value="NZ_CP020465.1"/>
</dbReference>
<proteinExistence type="predicted"/>
<protein>
    <submittedName>
        <fullName evidence="1">DUF1456 domain-containing protein</fullName>
    </submittedName>
</protein>